<dbReference type="Pfam" id="PF00313">
    <property type="entry name" value="CSD"/>
    <property type="match status" value="1"/>
</dbReference>
<dbReference type="SUPFAM" id="SSF50249">
    <property type="entry name" value="Nucleic acid-binding proteins"/>
    <property type="match status" value="1"/>
</dbReference>
<dbReference type="InterPro" id="IPR012340">
    <property type="entry name" value="NA-bd_OB-fold"/>
</dbReference>
<dbReference type="SMART" id="SM00357">
    <property type="entry name" value="CSP"/>
    <property type="match status" value="1"/>
</dbReference>
<dbReference type="EMBL" id="UNOZ01000002">
    <property type="protein sequence ID" value="SYX88244.1"/>
    <property type="molecule type" value="Genomic_DNA"/>
</dbReference>
<dbReference type="GO" id="GO:0005829">
    <property type="term" value="C:cytosol"/>
    <property type="evidence" value="ECO:0007669"/>
    <property type="project" value="UniProtKB-ARBA"/>
</dbReference>
<dbReference type="InterPro" id="IPR002059">
    <property type="entry name" value="CSP_DNA-bd"/>
</dbReference>
<evidence type="ECO:0000313" key="3">
    <source>
        <dbReference type="Proteomes" id="UP000263595"/>
    </source>
</evidence>
<name>A0A383RNM2_9PSED</name>
<keyword evidence="3" id="KW-1185">Reference proteome</keyword>
<sequence>MHRRVTGTVKWFYAPNGVGMISADDGSGDYFVSRNAILVLGTVTLLEGQRVTFDPQLEGLTLVAFNVGLALG</sequence>
<dbReference type="InterPro" id="IPR011129">
    <property type="entry name" value="CSD"/>
</dbReference>
<evidence type="ECO:0000259" key="1">
    <source>
        <dbReference type="PROSITE" id="PS51857"/>
    </source>
</evidence>
<gene>
    <name evidence="2" type="primary">cspA</name>
    <name evidence="2" type="ORF">CCOS865_00468</name>
</gene>
<evidence type="ECO:0000313" key="2">
    <source>
        <dbReference type="EMBL" id="SYX88244.1"/>
    </source>
</evidence>
<dbReference type="RefSeq" id="WP_119137551.1">
    <property type="nucleotide sequence ID" value="NZ_CBCSFL010000002.1"/>
</dbReference>
<accession>A0A383RNM2</accession>
<organism evidence="2 3">
    <name type="scientific">Pseudomonas reidholzensis</name>
    <dbReference type="NCBI Taxonomy" id="1785162"/>
    <lineage>
        <taxon>Bacteria</taxon>
        <taxon>Pseudomonadati</taxon>
        <taxon>Pseudomonadota</taxon>
        <taxon>Gammaproteobacteria</taxon>
        <taxon>Pseudomonadales</taxon>
        <taxon>Pseudomonadaceae</taxon>
        <taxon>Pseudomonas</taxon>
    </lineage>
</organism>
<dbReference type="OrthoDB" id="3578610at2"/>
<proteinExistence type="predicted"/>
<dbReference type="GO" id="GO:0003676">
    <property type="term" value="F:nucleic acid binding"/>
    <property type="evidence" value="ECO:0007669"/>
    <property type="project" value="InterPro"/>
</dbReference>
<dbReference type="Proteomes" id="UP000263595">
    <property type="component" value="Unassembled WGS sequence"/>
</dbReference>
<feature type="domain" description="CSD" evidence="1">
    <location>
        <begin position="4"/>
        <end position="69"/>
    </location>
</feature>
<dbReference type="PROSITE" id="PS51857">
    <property type="entry name" value="CSD_2"/>
    <property type="match status" value="1"/>
</dbReference>
<dbReference type="Gene3D" id="2.40.50.140">
    <property type="entry name" value="Nucleic acid-binding proteins"/>
    <property type="match status" value="1"/>
</dbReference>
<dbReference type="AlphaFoldDB" id="A0A383RNM2"/>
<reference evidence="3" key="1">
    <citation type="submission" date="2018-08" db="EMBL/GenBank/DDBJ databases">
        <authorList>
            <person name="Blom J."/>
        </authorList>
    </citation>
    <scope>NUCLEOTIDE SEQUENCE [LARGE SCALE GENOMIC DNA]</scope>
    <source>
        <strain evidence="3">CCOS 865</strain>
    </source>
</reference>
<protein>
    <submittedName>
        <fullName evidence="2">Cold shock-like protein CspA</fullName>
    </submittedName>
</protein>